<evidence type="ECO:0000313" key="1">
    <source>
        <dbReference type="EMBL" id="KAK3259509.1"/>
    </source>
</evidence>
<reference evidence="1 2" key="1">
    <citation type="journal article" date="2015" name="Genome Biol. Evol.">
        <title>Comparative Genomics of a Bacterivorous Green Alga Reveals Evolutionary Causalities and Consequences of Phago-Mixotrophic Mode of Nutrition.</title>
        <authorList>
            <person name="Burns J.A."/>
            <person name="Paasch A."/>
            <person name="Narechania A."/>
            <person name="Kim E."/>
        </authorList>
    </citation>
    <scope>NUCLEOTIDE SEQUENCE [LARGE SCALE GENOMIC DNA]</scope>
    <source>
        <strain evidence="1 2">PLY_AMNH</strain>
    </source>
</reference>
<gene>
    <name evidence="1" type="ORF">CYMTET_31497</name>
</gene>
<sequence>MENVRPMCQGVAEGTKLLQTNGSTSVRGPHVDNIAEVYAGLLYMRAPRDKTKGGDLDVFKCKSPCKMMPGLTNAKANKAEFADKDIKLMRRVAYSENTLVIFINSMISVHAVTPRPPTQFSRRLVNIVGVLNCRKTACGKGEQRRARRSGARKGG</sequence>
<dbReference type="Proteomes" id="UP001190700">
    <property type="component" value="Unassembled WGS sequence"/>
</dbReference>
<organism evidence="1 2">
    <name type="scientific">Cymbomonas tetramitiformis</name>
    <dbReference type="NCBI Taxonomy" id="36881"/>
    <lineage>
        <taxon>Eukaryota</taxon>
        <taxon>Viridiplantae</taxon>
        <taxon>Chlorophyta</taxon>
        <taxon>Pyramimonadophyceae</taxon>
        <taxon>Pyramimonadales</taxon>
        <taxon>Pyramimonadaceae</taxon>
        <taxon>Cymbomonas</taxon>
    </lineage>
</organism>
<accession>A0AAE0FGX2</accession>
<keyword evidence="2" id="KW-1185">Reference proteome</keyword>
<proteinExistence type="predicted"/>
<comment type="caution">
    <text evidence="1">The sequence shown here is derived from an EMBL/GenBank/DDBJ whole genome shotgun (WGS) entry which is preliminary data.</text>
</comment>
<dbReference type="Gene3D" id="2.60.120.620">
    <property type="entry name" value="q2cbj1_9rhob like domain"/>
    <property type="match status" value="1"/>
</dbReference>
<evidence type="ECO:0000313" key="2">
    <source>
        <dbReference type="Proteomes" id="UP001190700"/>
    </source>
</evidence>
<dbReference type="EMBL" id="LGRX02018681">
    <property type="protein sequence ID" value="KAK3259509.1"/>
    <property type="molecule type" value="Genomic_DNA"/>
</dbReference>
<dbReference type="AlphaFoldDB" id="A0AAE0FGX2"/>
<name>A0AAE0FGX2_9CHLO</name>
<protein>
    <submittedName>
        <fullName evidence="1">Uncharacterized protein</fullName>
    </submittedName>
</protein>